<dbReference type="InterPro" id="IPR019734">
    <property type="entry name" value="TPR_rpt"/>
</dbReference>
<dbReference type="Pfam" id="PF00072">
    <property type="entry name" value="Response_reg"/>
    <property type="match status" value="1"/>
</dbReference>
<dbReference type="PRINTS" id="PR00344">
    <property type="entry name" value="BCTRLSENSOR"/>
</dbReference>
<evidence type="ECO:0000256" key="7">
    <source>
        <dbReference type="PROSITE-ProRule" id="PRU00169"/>
    </source>
</evidence>
<dbReference type="SMART" id="SM00387">
    <property type="entry name" value="HATPase_c"/>
    <property type="match status" value="1"/>
</dbReference>
<dbReference type="InterPro" id="IPR001789">
    <property type="entry name" value="Sig_transdc_resp-reg_receiver"/>
</dbReference>
<sequence>MKTSGILIQCLLFSFFCYAQENVDSLTHALKQAAGNQQVDIYNKLSSIYLRKNPKSALESAEKALAQSQNLNYLSGKAKALLNMANAHTQLSNYEKALDYYNEALQLFEATNELGEAAKVYGRRGGMFIRKSEYEKARDDLEKSLAIYQKIGDQKGLISANSHFGVLYEYQGRYRESLMYFLKSLEISKGLSESQDLQTMNLFINLGIIYGHLQLFDRALEYYLKGLAIADDLNDNLAQANVYNGIGIIYNEQGKNKEAISHYQKSLALYKKMGIKMRIGLVTNNIAVAYTDLNDFESALKFHYQSLSIQEEEGNSSDIVQSLRNIGEVYQLKGDFNKAIDFYERALKTDSSDGNQGVVYRKLGEIYTHLKTYDTAEIYLKKALGLENALDSKTGQMKVYKALSVLYESKGGHATSLFYYKRFTEVKDSLLAQRENDQFKELQTIYETELKEQQLVTKQQELDILQQQKEIDLFWRNVFLVGFILLGIGIIFVYKYLRLRNERKQNLLTVQTELNDQLTQIDQMKSQFFANISHEFRTPLTLILGPIDELIEEAHEKKAVHRLQLVKSNAQRLQKLINQMLDLSKVDMGKLELRASQQDIVALSKGIFFSFQSLSQKNQITQKFDCREEQIFLFFDQEKMEQILMNLLSNAFKFTREMGEVSMSLKRIENKHRSGVEITIKDTGVGIVKDHLPYIFDRFFQVSKADVKEHEGTGIGLALTKELTLLHKGTIDVESEIGEGTSFRLWFQSGNEHLSKNQIVSIRTSQVKKEYNIHEHDLQSKEYATENNPDNPAPGTGKPLVLIVEDHKDLRKYIKDGFDNDYNIIEASNGREGVDIALSEIPDLIISDVMMPEMDGYNLCKELKTNIKTSHIPIILLTAKTEEKHKIQGLENEADDYLVKPFNTKELGARVKNLILTRKKLQALFKSSVMVNPKEVEVSSMEEVFLQKLMDYMEEHVSDETFGVEQLSGMMGMSRVNLYRKMQAIMNCTPSTFIQRFRLERAKDLLGKNAGTIAEISYAAGFSSPTYFTKCFREYYGCTPKEHKLNEKL</sequence>
<feature type="repeat" description="TPR" evidence="8">
    <location>
        <begin position="118"/>
        <end position="151"/>
    </location>
</feature>
<dbReference type="Gene3D" id="3.30.565.10">
    <property type="entry name" value="Histidine kinase-like ATPase, C-terminal domain"/>
    <property type="match status" value="1"/>
</dbReference>
<dbReference type="CDD" id="cd00082">
    <property type="entry name" value="HisKA"/>
    <property type="match status" value="1"/>
</dbReference>
<keyword evidence="4" id="KW-0805">Transcription regulation</keyword>
<dbReference type="Pfam" id="PF13181">
    <property type="entry name" value="TPR_8"/>
    <property type="match status" value="1"/>
</dbReference>
<dbReference type="InterPro" id="IPR036097">
    <property type="entry name" value="HisK_dim/P_sf"/>
</dbReference>
<dbReference type="SMART" id="SM00448">
    <property type="entry name" value="REC"/>
    <property type="match status" value="1"/>
</dbReference>
<dbReference type="InterPro" id="IPR011990">
    <property type="entry name" value="TPR-like_helical_dom_sf"/>
</dbReference>
<dbReference type="Pfam" id="PF13424">
    <property type="entry name" value="TPR_12"/>
    <property type="match status" value="3"/>
</dbReference>
<dbReference type="SMART" id="SM00388">
    <property type="entry name" value="HisKA"/>
    <property type="match status" value="1"/>
</dbReference>
<evidence type="ECO:0000256" key="3">
    <source>
        <dbReference type="ARBA" id="ARBA00022553"/>
    </source>
</evidence>
<dbReference type="InterPro" id="IPR018062">
    <property type="entry name" value="HTH_AraC-typ_CS"/>
</dbReference>
<evidence type="ECO:0000256" key="6">
    <source>
        <dbReference type="ARBA" id="ARBA00023163"/>
    </source>
</evidence>
<feature type="repeat" description="TPR" evidence="8">
    <location>
        <begin position="240"/>
        <end position="273"/>
    </location>
</feature>
<evidence type="ECO:0000259" key="13">
    <source>
        <dbReference type="PROSITE" id="PS50109"/>
    </source>
</evidence>
<feature type="repeat" description="TPR" evidence="8">
    <location>
        <begin position="200"/>
        <end position="233"/>
    </location>
</feature>
<dbReference type="InterPro" id="IPR011006">
    <property type="entry name" value="CheY-like_superfamily"/>
</dbReference>
<dbReference type="Pfam" id="PF12833">
    <property type="entry name" value="HTH_18"/>
    <property type="match status" value="1"/>
</dbReference>
<dbReference type="SUPFAM" id="SSF46689">
    <property type="entry name" value="Homeodomain-like"/>
    <property type="match status" value="1"/>
</dbReference>
<feature type="modified residue" description="4-aspartylphosphate" evidence="7">
    <location>
        <position position="848"/>
    </location>
</feature>
<dbReference type="InterPro" id="IPR003594">
    <property type="entry name" value="HATPase_dom"/>
</dbReference>
<dbReference type="SMART" id="SM00342">
    <property type="entry name" value="HTH_ARAC"/>
    <property type="match status" value="1"/>
</dbReference>
<feature type="repeat" description="TPR" evidence="8">
    <location>
        <begin position="320"/>
        <end position="353"/>
    </location>
</feature>
<evidence type="ECO:0000256" key="4">
    <source>
        <dbReference type="ARBA" id="ARBA00023015"/>
    </source>
</evidence>
<dbReference type="EMBL" id="JAUJEB010000001">
    <property type="protein sequence ID" value="MDN5212982.1"/>
    <property type="molecule type" value="Genomic_DNA"/>
</dbReference>
<dbReference type="SMART" id="SM00028">
    <property type="entry name" value="TPR"/>
    <property type="match status" value="9"/>
</dbReference>
<name>A0ABT8L5F7_9BACT</name>
<dbReference type="InterPro" id="IPR018060">
    <property type="entry name" value="HTH_AraC"/>
</dbReference>
<reference evidence="15" key="1">
    <citation type="submission" date="2023-06" db="EMBL/GenBank/DDBJ databases">
        <title>Genomic of Agaribacillus aureum.</title>
        <authorList>
            <person name="Wang G."/>
        </authorList>
    </citation>
    <scope>NUCLEOTIDE SEQUENCE</scope>
    <source>
        <strain evidence="15">BMA12</strain>
    </source>
</reference>
<proteinExistence type="predicted"/>
<feature type="domain" description="Response regulatory" evidence="14">
    <location>
        <begin position="800"/>
        <end position="915"/>
    </location>
</feature>
<dbReference type="PROSITE" id="PS00041">
    <property type="entry name" value="HTH_ARAC_FAMILY_1"/>
    <property type="match status" value="1"/>
</dbReference>
<dbReference type="RefSeq" id="WP_346758298.1">
    <property type="nucleotide sequence ID" value="NZ_JAUJEB010000001.1"/>
</dbReference>
<comment type="catalytic activity">
    <reaction evidence="1">
        <text>ATP + protein L-histidine = ADP + protein N-phospho-L-histidine.</text>
        <dbReference type="EC" id="2.7.13.3"/>
    </reaction>
</comment>
<dbReference type="PANTHER" id="PTHR43547">
    <property type="entry name" value="TWO-COMPONENT HISTIDINE KINASE"/>
    <property type="match status" value="1"/>
</dbReference>
<feature type="domain" description="Histidine kinase" evidence="13">
    <location>
        <begin position="531"/>
        <end position="751"/>
    </location>
</feature>
<evidence type="ECO:0000256" key="11">
    <source>
        <dbReference type="SAM" id="SignalP"/>
    </source>
</evidence>
<feature type="domain" description="HTH araC/xylS-type" evidence="12">
    <location>
        <begin position="947"/>
        <end position="1046"/>
    </location>
</feature>
<keyword evidence="8" id="KW-0802">TPR repeat</keyword>
<keyword evidence="10" id="KW-0472">Membrane</keyword>
<protein>
    <recommendedName>
        <fullName evidence="2">histidine kinase</fullName>
        <ecNumber evidence="2">2.7.13.3</ecNumber>
    </recommendedName>
</protein>
<dbReference type="Pfam" id="PF02518">
    <property type="entry name" value="HATPase_c"/>
    <property type="match status" value="1"/>
</dbReference>
<dbReference type="EC" id="2.7.13.3" evidence="2"/>
<evidence type="ECO:0000313" key="16">
    <source>
        <dbReference type="Proteomes" id="UP001172083"/>
    </source>
</evidence>
<dbReference type="InterPro" id="IPR004358">
    <property type="entry name" value="Sig_transdc_His_kin-like_C"/>
</dbReference>
<feature type="region of interest" description="Disordered" evidence="9">
    <location>
        <begin position="778"/>
        <end position="798"/>
    </location>
</feature>
<dbReference type="Gene3D" id="1.25.40.10">
    <property type="entry name" value="Tetratricopeptide repeat domain"/>
    <property type="match status" value="2"/>
</dbReference>
<dbReference type="SUPFAM" id="SSF47384">
    <property type="entry name" value="Homodimeric domain of signal transducing histidine kinase"/>
    <property type="match status" value="1"/>
</dbReference>
<dbReference type="Proteomes" id="UP001172083">
    <property type="component" value="Unassembled WGS sequence"/>
</dbReference>
<keyword evidence="3 7" id="KW-0597">Phosphoprotein</keyword>
<feature type="signal peptide" evidence="11">
    <location>
        <begin position="1"/>
        <end position="19"/>
    </location>
</feature>
<evidence type="ECO:0000259" key="12">
    <source>
        <dbReference type="PROSITE" id="PS01124"/>
    </source>
</evidence>
<dbReference type="Gene3D" id="3.40.50.2300">
    <property type="match status" value="1"/>
</dbReference>
<keyword evidence="6" id="KW-0804">Transcription</keyword>
<dbReference type="PROSITE" id="PS50110">
    <property type="entry name" value="RESPONSE_REGULATORY"/>
    <property type="match status" value="1"/>
</dbReference>
<dbReference type="PROSITE" id="PS50005">
    <property type="entry name" value="TPR"/>
    <property type="match status" value="5"/>
</dbReference>
<dbReference type="PANTHER" id="PTHR43547:SF2">
    <property type="entry name" value="HYBRID SIGNAL TRANSDUCTION HISTIDINE KINASE C"/>
    <property type="match status" value="1"/>
</dbReference>
<dbReference type="InterPro" id="IPR005467">
    <property type="entry name" value="His_kinase_dom"/>
</dbReference>
<accession>A0ABT8L5F7</accession>
<dbReference type="CDD" id="cd17574">
    <property type="entry name" value="REC_OmpR"/>
    <property type="match status" value="1"/>
</dbReference>
<evidence type="ECO:0000256" key="10">
    <source>
        <dbReference type="SAM" id="Phobius"/>
    </source>
</evidence>
<dbReference type="Pfam" id="PF00515">
    <property type="entry name" value="TPR_1"/>
    <property type="match status" value="1"/>
</dbReference>
<evidence type="ECO:0000313" key="15">
    <source>
        <dbReference type="EMBL" id="MDN5212982.1"/>
    </source>
</evidence>
<gene>
    <name evidence="15" type="ORF">QQ020_13025</name>
</gene>
<feature type="chain" id="PRO_5047532035" description="histidine kinase" evidence="11">
    <location>
        <begin position="20"/>
        <end position="1049"/>
    </location>
</feature>
<dbReference type="InterPro" id="IPR009057">
    <property type="entry name" value="Homeodomain-like_sf"/>
</dbReference>
<keyword evidence="10" id="KW-1133">Transmembrane helix</keyword>
<keyword evidence="10" id="KW-0812">Transmembrane</keyword>
<dbReference type="PROSITE" id="PS50109">
    <property type="entry name" value="HIS_KIN"/>
    <property type="match status" value="1"/>
</dbReference>
<dbReference type="SUPFAM" id="SSF52172">
    <property type="entry name" value="CheY-like"/>
    <property type="match status" value="1"/>
</dbReference>
<comment type="caution">
    <text evidence="15">The sequence shown here is derived from an EMBL/GenBank/DDBJ whole genome shotgun (WGS) entry which is preliminary data.</text>
</comment>
<dbReference type="SUPFAM" id="SSF55874">
    <property type="entry name" value="ATPase domain of HSP90 chaperone/DNA topoisomerase II/histidine kinase"/>
    <property type="match status" value="1"/>
</dbReference>
<feature type="transmembrane region" description="Helical" evidence="10">
    <location>
        <begin position="473"/>
        <end position="494"/>
    </location>
</feature>
<dbReference type="InterPro" id="IPR003661">
    <property type="entry name" value="HisK_dim/P_dom"/>
</dbReference>
<dbReference type="SUPFAM" id="SSF48452">
    <property type="entry name" value="TPR-like"/>
    <property type="match status" value="2"/>
</dbReference>
<feature type="repeat" description="TPR" evidence="8">
    <location>
        <begin position="78"/>
        <end position="111"/>
    </location>
</feature>
<dbReference type="PROSITE" id="PS01124">
    <property type="entry name" value="HTH_ARAC_FAMILY_2"/>
    <property type="match status" value="1"/>
</dbReference>
<evidence type="ECO:0000256" key="9">
    <source>
        <dbReference type="SAM" id="MobiDB-lite"/>
    </source>
</evidence>
<evidence type="ECO:0000259" key="14">
    <source>
        <dbReference type="PROSITE" id="PS50110"/>
    </source>
</evidence>
<keyword evidence="5" id="KW-0238">DNA-binding</keyword>
<evidence type="ECO:0000256" key="5">
    <source>
        <dbReference type="ARBA" id="ARBA00023125"/>
    </source>
</evidence>
<organism evidence="15 16">
    <name type="scientific">Agaribacillus aureus</name>
    <dbReference type="NCBI Taxonomy" id="3051825"/>
    <lineage>
        <taxon>Bacteria</taxon>
        <taxon>Pseudomonadati</taxon>
        <taxon>Bacteroidota</taxon>
        <taxon>Cytophagia</taxon>
        <taxon>Cytophagales</taxon>
        <taxon>Splendidivirgaceae</taxon>
        <taxon>Agaribacillus</taxon>
    </lineage>
</organism>
<evidence type="ECO:0000256" key="1">
    <source>
        <dbReference type="ARBA" id="ARBA00000085"/>
    </source>
</evidence>
<dbReference type="PROSITE" id="PS50293">
    <property type="entry name" value="TPR_REGION"/>
    <property type="match status" value="2"/>
</dbReference>
<dbReference type="InterPro" id="IPR036890">
    <property type="entry name" value="HATPase_C_sf"/>
</dbReference>
<dbReference type="Gene3D" id="1.10.10.60">
    <property type="entry name" value="Homeodomain-like"/>
    <property type="match status" value="2"/>
</dbReference>
<keyword evidence="16" id="KW-1185">Reference proteome</keyword>
<dbReference type="Gene3D" id="1.10.287.130">
    <property type="match status" value="1"/>
</dbReference>
<dbReference type="Pfam" id="PF00512">
    <property type="entry name" value="HisKA"/>
    <property type="match status" value="1"/>
</dbReference>
<keyword evidence="11" id="KW-0732">Signal</keyword>
<evidence type="ECO:0000256" key="2">
    <source>
        <dbReference type="ARBA" id="ARBA00012438"/>
    </source>
</evidence>
<evidence type="ECO:0000256" key="8">
    <source>
        <dbReference type="PROSITE-ProRule" id="PRU00339"/>
    </source>
</evidence>